<dbReference type="EMBL" id="JRAK01000119">
    <property type="protein sequence ID" value="KGN85913.1"/>
    <property type="molecule type" value="Genomic_DNA"/>
</dbReference>
<keyword evidence="2" id="KW-1185">Reference proteome</keyword>
<gene>
    <name evidence="1" type="ORF">HR15_08760</name>
</gene>
<protein>
    <submittedName>
        <fullName evidence="1">Uncharacterized protein</fullName>
    </submittedName>
</protein>
<accession>A0A0A2F4K0</accession>
<reference evidence="1 2" key="1">
    <citation type="submission" date="2014-08" db="EMBL/GenBank/DDBJ databases">
        <title>Porphyromonas gulae strain:COT-052_OH3439 Genome sequencing.</title>
        <authorList>
            <person name="Wallis C."/>
            <person name="Deusch O."/>
            <person name="O'Flynn C."/>
            <person name="Davis I."/>
            <person name="Jospin G."/>
            <person name="Darling A.E."/>
            <person name="Coil D.A."/>
            <person name="Alexiev A."/>
            <person name="Horsfall A."/>
            <person name="Kirkwood N."/>
            <person name="Harris S."/>
            <person name="Eisen J.A."/>
        </authorList>
    </citation>
    <scope>NUCLEOTIDE SEQUENCE [LARGE SCALE GENOMIC DNA]</scope>
    <source>
        <strain evidence="2">COT-052 OH3439</strain>
    </source>
</reference>
<organism evidence="1 2">
    <name type="scientific">Porphyromonas gulae</name>
    <dbReference type="NCBI Taxonomy" id="111105"/>
    <lineage>
        <taxon>Bacteria</taxon>
        <taxon>Pseudomonadati</taxon>
        <taxon>Bacteroidota</taxon>
        <taxon>Bacteroidia</taxon>
        <taxon>Bacteroidales</taxon>
        <taxon>Porphyromonadaceae</taxon>
        <taxon>Porphyromonas</taxon>
    </lineage>
</organism>
<comment type="caution">
    <text evidence="1">The sequence shown here is derived from an EMBL/GenBank/DDBJ whole genome shotgun (WGS) entry which is preliminary data.</text>
</comment>
<proteinExistence type="predicted"/>
<dbReference type="Proteomes" id="UP000030146">
    <property type="component" value="Unassembled WGS sequence"/>
</dbReference>
<evidence type="ECO:0000313" key="1">
    <source>
        <dbReference type="EMBL" id="KGN85913.1"/>
    </source>
</evidence>
<sequence length="83" mass="9684">MYQIQILFLTQKKSPTVKLAALRSAEIFFNRHIIRCLHSCTPTTAFYLDSKRTVFALKQFALSEDKQLEVTPNRQQKRKAGLR</sequence>
<evidence type="ECO:0000313" key="2">
    <source>
        <dbReference type="Proteomes" id="UP000030146"/>
    </source>
</evidence>
<dbReference type="AlphaFoldDB" id="A0A0A2F4K0"/>
<name>A0A0A2F4K0_9PORP</name>